<name>A0AAV8WWS0_9CUCU</name>
<dbReference type="Proteomes" id="UP001162156">
    <property type="component" value="Unassembled WGS sequence"/>
</dbReference>
<reference evidence="1" key="1">
    <citation type="journal article" date="2023" name="Insect Mol. Biol.">
        <title>Genome sequencing provides insights into the evolution of gene families encoding plant cell wall-degrading enzymes in longhorned beetles.</title>
        <authorList>
            <person name="Shin N.R."/>
            <person name="Okamura Y."/>
            <person name="Kirsch R."/>
            <person name="Pauchet Y."/>
        </authorList>
    </citation>
    <scope>NUCLEOTIDE SEQUENCE</scope>
    <source>
        <strain evidence="1">RBIC_L_NR</strain>
    </source>
</reference>
<proteinExistence type="predicted"/>
<keyword evidence="2" id="KW-1185">Reference proteome</keyword>
<evidence type="ECO:0000313" key="2">
    <source>
        <dbReference type="Proteomes" id="UP001162156"/>
    </source>
</evidence>
<protein>
    <submittedName>
        <fullName evidence="1">Uncharacterized protein</fullName>
    </submittedName>
</protein>
<dbReference type="EMBL" id="JANEYF010004595">
    <property type="protein sequence ID" value="KAJ8930627.1"/>
    <property type="molecule type" value="Genomic_DNA"/>
</dbReference>
<organism evidence="1 2">
    <name type="scientific">Rhamnusium bicolor</name>
    <dbReference type="NCBI Taxonomy" id="1586634"/>
    <lineage>
        <taxon>Eukaryota</taxon>
        <taxon>Metazoa</taxon>
        <taxon>Ecdysozoa</taxon>
        <taxon>Arthropoda</taxon>
        <taxon>Hexapoda</taxon>
        <taxon>Insecta</taxon>
        <taxon>Pterygota</taxon>
        <taxon>Neoptera</taxon>
        <taxon>Endopterygota</taxon>
        <taxon>Coleoptera</taxon>
        <taxon>Polyphaga</taxon>
        <taxon>Cucujiformia</taxon>
        <taxon>Chrysomeloidea</taxon>
        <taxon>Cerambycidae</taxon>
        <taxon>Lepturinae</taxon>
        <taxon>Rhagiini</taxon>
        <taxon>Rhamnusium</taxon>
    </lineage>
</organism>
<sequence>MNHNQKHTGNDRKHWEYFEAIHSFLFKKPEVNPPATCSSSSGLKISTIKETTIENKQSSESELENFESFFKKKKKVYIANHRNSAADRRHEERMTRQDKFLGLFQELVETIKKE</sequence>
<accession>A0AAV8WWS0</accession>
<evidence type="ECO:0000313" key="1">
    <source>
        <dbReference type="EMBL" id="KAJ8930627.1"/>
    </source>
</evidence>
<comment type="caution">
    <text evidence="1">The sequence shown here is derived from an EMBL/GenBank/DDBJ whole genome shotgun (WGS) entry which is preliminary data.</text>
</comment>
<dbReference type="AlphaFoldDB" id="A0AAV8WWS0"/>
<gene>
    <name evidence="1" type="ORF">NQ314_016542</name>
</gene>